<dbReference type="InterPro" id="IPR034228">
    <property type="entry name" value="Nop6_RRM"/>
</dbReference>
<organism evidence="5 6">
    <name type="scientific">Paraglomus brasilianum</name>
    <dbReference type="NCBI Taxonomy" id="144538"/>
    <lineage>
        <taxon>Eukaryota</taxon>
        <taxon>Fungi</taxon>
        <taxon>Fungi incertae sedis</taxon>
        <taxon>Mucoromycota</taxon>
        <taxon>Glomeromycotina</taxon>
        <taxon>Glomeromycetes</taxon>
        <taxon>Paraglomerales</taxon>
        <taxon>Paraglomeraceae</taxon>
        <taxon>Paraglomus</taxon>
    </lineage>
</organism>
<dbReference type="GO" id="GO:0019843">
    <property type="term" value="F:rRNA binding"/>
    <property type="evidence" value="ECO:0007669"/>
    <property type="project" value="TreeGrafter"/>
</dbReference>
<accession>A0A9N8WG74</accession>
<dbReference type="Gene3D" id="3.30.70.330">
    <property type="match status" value="1"/>
</dbReference>
<evidence type="ECO:0000259" key="4">
    <source>
        <dbReference type="PROSITE" id="PS50102"/>
    </source>
</evidence>
<sequence length="195" mass="22594">MSLPSSEISRDKHAPRYIVFVAGLAHNTTKEELIKHFEAACGPSSVRIITDKHTKKAKGFAFVEFDNVQSMKNALRFHHTIFKKRKIRVELTAGGGGNKSETRLNRLREKKEKLEKERRKYHETHVAPLKLQSDTKAESHPLPQRPTELQRERSRNKYNKPKYGRKVQIEEMRKPRNIQGANAISVDKPRTFSNQ</sequence>
<feature type="compositionally biased region" description="Basic residues" evidence="3">
    <location>
        <begin position="156"/>
        <end position="165"/>
    </location>
</feature>
<keyword evidence="1 2" id="KW-0694">RNA-binding</keyword>
<dbReference type="GO" id="GO:0042274">
    <property type="term" value="P:ribosomal small subunit biogenesis"/>
    <property type="evidence" value="ECO:0007669"/>
    <property type="project" value="TreeGrafter"/>
</dbReference>
<dbReference type="SMART" id="SM00360">
    <property type="entry name" value="RRM"/>
    <property type="match status" value="1"/>
</dbReference>
<evidence type="ECO:0000256" key="3">
    <source>
        <dbReference type="SAM" id="MobiDB-lite"/>
    </source>
</evidence>
<dbReference type="PANTHER" id="PTHR23236">
    <property type="entry name" value="EUKARYOTIC TRANSLATION INITIATION FACTOR 4B/4H"/>
    <property type="match status" value="1"/>
</dbReference>
<dbReference type="InterPro" id="IPR012677">
    <property type="entry name" value="Nucleotide-bd_a/b_plait_sf"/>
</dbReference>
<dbReference type="AlphaFoldDB" id="A0A9N8WG74"/>
<dbReference type="Pfam" id="PF00076">
    <property type="entry name" value="RRM_1"/>
    <property type="match status" value="1"/>
</dbReference>
<proteinExistence type="predicted"/>
<gene>
    <name evidence="5" type="ORF">PBRASI_LOCUS1844</name>
</gene>
<dbReference type="SUPFAM" id="SSF54928">
    <property type="entry name" value="RNA-binding domain, RBD"/>
    <property type="match status" value="1"/>
</dbReference>
<comment type="caution">
    <text evidence="5">The sequence shown here is derived from an EMBL/GenBank/DDBJ whole genome shotgun (WGS) entry which is preliminary data.</text>
</comment>
<feature type="region of interest" description="Disordered" evidence="3">
    <location>
        <begin position="93"/>
        <end position="195"/>
    </location>
</feature>
<evidence type="ECO:0000313" key="6">
    <source>
        <dbReference type="Proteomes" id="UP000789739"/>
    </source>
</evidence>
<dbReference type="InterPro" id="IPR000504">
    <property type="entry name" value="RRM_dom"/>
</dbReference>
<dbReference type="GO" id="GO:0005730">
    <property type="term" value="C:nucleolus"/>
    <property type="evidence" value="ECO:0007669"/>
    <property type="project" value="TreeGrafter"/>
</dbReference>
<dbReference type="OrthoDB" id="439808at2759"/>
<evidence type="ECO:0000313" key="5">
    <source>
        <dbReference type="EMBL" id="CAG8486198.1"/>
    </source>
</evidence>
<feature type="compositionally biased region" description="Basic and acidic residues" evidence="3">
    <location>
        <begin position="100"/>
        <end position="125"/>
    </location>
</feature>
<keyword evidence="6" id="KW-1185">Reference proteome</keyword>
<evidence type="ECO:0000256" key="2">
    <source>
        <dbReference type="PROSITE-ProRule" id="PRU00176"/>
    </source>
</evidence>
<dbReference type="PANTHER" id="PTHR23236:SF51">
    <property type="entry name" value="NUCLEOLAR PROTEIN 6"/>
    <property type="match status" value="1"/>
</dbReference>
<dbReference type="Proteomes" id="UP000789739">
    <property type="component" value="Unassembled WGS sequence"/>
</dbReference>
<name>A0A9N8WG74_9GLOM</name>
<protein>
    <submittedName>
        <fullName evidence="5">84_t:CDS:1</fullName>
    </submittedName>
</protein>
<dbReference type="CDD" id="cd12400">
    <property type="entry name" value="RRM_Nop6"/>
    <property type="match status" value="1"/>
</dbReference>
<feature type="domain" description="RRM" evidence="4">
    <location>
        <begin position="17"/>
        <end position="94"/>
    </location>
</feature>
<reference evidence="5" key="1">
    <citation type="submission" date="2021-06" db="EMBL/GenBank/DDBJ databases">
        <authorList>
            <person name="Kallberg Y."/>
            <person name="Tangrot J."/>
            <person name="Rosling A."/>
        </authorList>
    </citation>
    <scope>NUCLEOTIDE SEQUENCE</scope>
    <source>
        <strain evidence="5">BR232B</strain>
    </source>
</reference>
<dbReference type="InterPro" id="IPR035979">
    <property type="entry name" value="RBD_domain_sf"/>
</dbReference>
<dbReference type="PROSITE" id="PS50102">
    <property type="entry name" value="RRM"/>
    <property type="match status" value="1"/>
</dbReference>
<dbReference type="EMBL" id="CAJVPI010000130">
    <property type="protein sequence ID" value="CAG8486198.1"/>
    <property type="molecule type" value="Genomic_DNA"/>
</dbReference>
<evidence type="ECO:0000256" key="1">
    <source>
        <dbReference type="ARBA" id="ARBA00022884"/>
    </source>
</evidence>